<evidence type="ECO:0000313" key="12">
    <source>
        <dbReference type="Proteomes" id="UP000078544"/>
    </source>
</evidence>
<evidence type="ECO:0000256" key="3">
    <source>
        <dbReference type="ARBA" id="ARBA00012533"/>
    </source>
</evidence>
<dbReference type="OrthoDB" id="1723750at2759"/>
<dbReference type="InterPro" id="IPR029063">
    <property type="entry name" value="SAM-dependent_MTases_sf"/>
</dbReference>
<evidence type="ECO:0000256" key="8">
    <source>
        <dbReference type="ARBA" id="ARBA00023242"/>
    </source>
</evidence>
<dbReference type="EC" id="2.1.1.85" evidence="3"/>
<dbReference type="EMBL" id="AZGY01000010">
    <property type="protein sequence ID" value="KZZ94849.1"/>
    <property type="molecule type" value="Genomic_DNA"/>
</dbReference>
<name>A0A168B655_9HYPO</name>
<dbReference type="GO" id="GO:0032259">
    <property type="term" value="P:methylation"/>
    <property type="evidence" value="ECO:0007669"/>
    <property type="project" value="UniProtKB-KW"/>
</dbReference>
<evidence type="ECO:0000256" key="4">
    <source>
        <dbReference type="ARBA" id="ARBA00022490"/>
    </source>
</evidence>
<proteinExistence type="inferred from homology"/>
<keyword evidence="8" id="KW-0539">Nucleus</keyword>
<dbReference type="InterPro" id="IPR019410">
    <property type="entry name" value="Methyltransf_16"/>
</dbReference>
<evidence type="ECO:0000256" key="10">
    <source>
        <dbReference type="SAM" id="MobiDB-lite"/>
    </source>
</evidence>
<evidence type="ECO:0000256" key="2">
    <source>
        <dbReference type="ARBA" id="ARBA00004496"/>
    </source>
</evidence>
<dbReference type="GO" id="GO:0005634">
    <property type="term" value="C:nucleus"/>
    <property type="evidence" value="ECO:0007669"/>
    <property type="project" value="UniProtKB-SubCell"/>
</dbReference>
<dbReference type="AlphaFoldDB" id="A0A168B655"/>
<evidence type="ECO:0000313" key="11">
    <source>
        <dbReference type="EMBL" id="KZZ94849.1"/>
    </source>
</evidence>
<comment type="caution">
    <text evidence="11">The sequence shown here is derived from an EMBL/GenBank/DDBJ whole genome shotgun (WGS) entry which is preliminary data.</text>
</comment>
<reference evidence="11 12" key="1">
    <citation type="journal article" date="2016" name="Genome Biol. Evol.">
        <title>Divergent and convergent evolution of fungal pathogenicity.</title>
        <authorList>
            <person name="Shang Y."/>
            <person name="Xiao G."/>
            <person name="Zheng P."/>
            <person name="Cen K."/>
            <person name="Zhan S."/>
            <person name="Wang C."/>
        </authorList>
    </citation>
    <scope>NUCLEOTIDE SEQUENCE [LARGE SCALE GENOMIC DNA]</scope>
    <source>
        <strain evidence="11 12">RCEF 2490</strain>
    </source>
</reference>
<keyword evidence="12" id="KW-1185">Reference proteome</keyword>
<accession>A0A168B655</accession>
<sequence>MSFAFGFTGDDIDADPTQQAHDRPGNTHGSGAQDARPTVQVTAFPIQGKPQLAPLRHDVQSMLLNMPSKIAFGMLHIRLDDEQVIELPRRELWDIKVQAMAEEDHDIGHLSEGLGEHDVKTGVYEGGFKSWESSVDLVKVLASRNHPRLWVHDFVRVIELGCGTALPSLALLQWVLTTRKSYATNKRTAFILADYNPTVLQLVTLPNLILTWALSCRDIIPALQSAFSTDDELELTPAVLGAFQSHLSSHHIELDFLSGGWSEDFIELLYSTEQSQSQLSERHDLTTILLGAETIYSPFALQAFTEVVLSILRREKCGKTNCSSAWVAAKRLYFGVGGSLDDFVDGIQRRGASVAILREEVDGVRRGVVHCTLP</sequence>
<dbReference type="Proteomes" id="UP000078544">
    <property type="component" value="Unassembled WGS sequence"/>
</dbReference>
<dbReference type="GO" id="GO:0005737">
    <property type="term" value="C:cytoplasm"/>
    <property type="evidence" value="ECO:0007669"/>
    <property type="project" value="UniProtKB-SubCell"/>
</dbReference>
<protein>
    <recommendedName>
        <fullName evidence="3">protein-histidine N-methyltransferase</fullName>
        <ecNumber evidence="3">2.1.1.85</ecNumber>
    </recommendedName>
</protein>
<evidence type="ECO:0000256" key="6">
    <source>
        <dbReference type="ARBA" id="ARBA00022679"/>
    </source>
</evidence>
<feature type="region of interest" description="Disordered" evidence="10">
    <location>
        <begin position="1"/>
        <end position="37"/>
    </location>
</feature>
<gene>
    <name evidence="11" type="ORF">AAL_04960</name>
</gene>
<evidence type="ECO:0000256" key="9">
    <source>
        <dbReference type="ARBA" id="ARBA00038126"/>
    </source>
</evidence>
<dbReference type="GO" id="GO:0018064">
    <property type="term" value="F:protein-L-histidine N-tele-methyltransferase activity"/>
    <property type="evidence" value="ECO:0007669"/>
    <property type="project" value="UniProtKB-EC"/>
</dbReference>
<comment type="similarity">
    <text evidence="9">Belongs to the methyltransferase superfamily. METTL18 family.</text>
</comment>
<keyword evidence="5" id="KW-0489">Methyltransferase</keyword>
<dbReference type="PANTHER" id="PTHR14614:SF39">
    <property type="entry name" value="HISTIDINE PROTEIN METHYLTRANSFERASE 1 HOMOLOG"/>
    <property type="match status" value="1"/>
</dbReference>
<keyword evidence="7" id="KW-0949">S-adenosyl-L-methionine</keyword>
<organism evidence="11 12">
    <name type="scientific">Moelleriella libera RCEF 2490</name>
    <dbReference type="NCBI Taxonomy" id="1081109"/>
    <lineage>
        <taxon>Eukaryota</taxon>
        <taxon>Fungi</taxon>
        <taxon>Dikarya</taxon>
        <taxon>Ascomycota</taxon>
        <taxon>Pezizomycotina</taxon>
        <taxon>Sordariomycetes</taxon>
        <taxon>Hypocreomycetidae</taxon>
        <taxon>Hypocreales</taxon>
        <taxon>Clavicipitaceae</taxon>
        <taxon>Moelleriella</taxon>
    </lineage>
</organism>
<keyword evidence="6" id="KW-0808">Transferase</keyword>
<dbReference type="PANTHER" id="PTHR14614">
    <property type="entry name" value="HEPATOCELLULAR CARCINOMA-ASSOCIATED ANTIGEN"/>
    <property type="match status" value="1"/>
</dbReference>
<dbReference type="Gene3D" id="3.40.50.150">
    <property type="entry name" value="Vaccinia Virus protein VP39"/>
    <property type="match status" value="1"/>
</dbReference>
<evidence type="ECO:0000256" key="5">
    <source>
        <dbReference type="ARBA" id="ARBA00022603"/>
    </source>
</evidence>
<evidence type="ECO:0000256" key="7">
    <source>
        <dbReference type="ARBA" id="ARBA00022691"/>
    </source>
</evidence>
<keyword evidence="4" id="KW-0963">Cytoplasm</keyword>
<comment type="subcellular location">
    <subcellularLocation>
        <location evidence="2">Cytoplasm</location>
    </subcellularLocation>
    <subcellularLocation>
        <location evidence="1">Nucleus</location>
    </subcellularLocation>
</comment>
<evidence type="ECO:0000256" key="1">
    <source>
        <dbReference type="ARBA" id="ARBA00004123"/>
    </source>
</evidence>
<dbReference type="STRING" id="1081109.A0A168B655"/>